<reference evidence="1 2" key="1">
    <citation type="submission" date="2019-01" db="EMBL/GenBank/DDBJ databases">
        <title>Nuclear Genome Assembly of the Microalgal Biofuel strain Nannochloropsis salina CCMP1776.</title>
        <authorList>
            <person name="Hovde B."/>
        </authorList>
    </citation>
    <scope>NUCLEOTIDE SEQUENCE [LARGE SCALE GENOMIC DNA]</scope>
    <source>
        <strain evidence="1 2">CCMP1776</strain>
    </source>
</reference>
<comment type="caution">
    <text evidence="1">The sequence shown here is derived from an EMBL/GenBank/DDBJ whole genome shotgun (WGS) entry which is preliminary data.</text>
</comment>
<evidence type="ECO:0000313" key="2">
    <source>
        <dbReference type="Proteomes" id="UP000355283"/>
    </source>
</evidence>
<protein>
    <submittedName>
        <fullName evidence="1">Uncharacterized protein</fullName>
    </submittedName>
</protein>
<dbReference type="InterPro" id="IPR008999">
    <property type="entry name" value="Actin-crosslinking"/>
</dbReference>
<dbReference type="Gene3D" id="2.80.10.50">
    <property type="match status" value="1"/>
</dbReference>
<dbReference type="Proteomes" id="UP000355283">
    <property type="component" value="Unassembled WGS sequence"/>
</dbReference>
<evidence type="ECO:0000313" key="1">
    <source>
        <dbReference type="EMBL" id="TFJ82863.1"/>
    </source>
</evidence>
<dbReference type="AlphaFoldDB" id="A0A4D9CZ32"/>
<accession>A0A4D9CZ32</accession>
<sequence>MVAHNQSAGHVTFRPFSKPENPEAPYLSVQSDKPVALPAYSEHSLWAVEHLPNDEVALKGYNGHYLSVNSHFQVHMAKELSKESHLQFVTHADFPGCVAIKETVHHTFLAFDAHGHLNVKKGCSEKDFPADLPYFAKHDLNTAVKEHHHGGHHVHHRHEHK</sequence>
<dbReference type="EMBL" id="SDOX01000092">
    <property type="protein sequence ID" value="TFJ82863.1"/>
    <property type="molecule type" value="Genomic_DNA"/>
</dbReference>
<dbReference type="SUPFAM" id="SSF50405">
    <property type="entry name" value="Actin-crosslinking proteins"/>
    <property type="match status" value="1"/>
</dbReference>
<proteinExistence type="predicted"/>
<gene>
    <name evidence="1" type="ORF">NSK_005816</name>
</gene>
<keyword evidence="2" id="KW-1185">Reference proteome</keyword>
<name>A0A4D9CZ32_9STRA</name>
<dbReference type="OrthoDB" id="10299151at2759"/>
<organism evidence="1 2">
    <name type="scientific">Nannochloropsis salina CCMP1776</name>
    <dbReference type="NCBI Taxonomy" id="1027361"/>
    <lineage>
        <taxon>Eukaryota</taxon>
        <taxon>Sar</taxon>
        <taxon>Stramenopiles</taxon>
        <taxon>Ochrophyta</taxon>
        <taxon>Eustigmatophyceae</taxon>
        <taxon>Eustigmatales</taxon>
        <taxon>Monodopsidaceae</taxon>
        <taxon>Microchloropsis</taxon>
        <taxon>Microchloropsis salina</taxon>
    </lineage>
</organism>